<dbReference type="SUPFAM" id="SSF48452">
    <property type="entry name" value="TPR-like"/>
    <property type="match status" value="2"/>
</dbReference>
<dbReference type="Gene3D" id="1.25.40.10">
    <property type="entry name" value="Tetratricopeptide repeat domain"/>
    <property type="match status" value="2"/>
</dbReference>
<evidence type="ECO:0000256" key="2">
    <source>
        <dbReference type="SAM" id="Phobius"/>
    </source>
</evidence>
<dbReference type="Pfam" id="PF14559">
    <property type="entry name" value="TPR_19"/>
    <property type="match status" value="1"/>
</dbReference>
<keyword evidence="2" id="KW-0472">Membrane</keyword>
<dbReference type="InterPro" id="IPR057306">
    <property type="entry name" value="B-barrel_PelB_C"/>
</dbReference>
<feature type="transmembrane region" description="Helical" evidence="2">
    <location>
        <begin position="12"/>
        <end position="29"/>
    </location>
</feature>
<dbReference type="Pfam" id="PF24604">
    <property type="entry name" value="B-barrel_PelB_C"/>
    <property type="match status" value="1"/>
</dbReference>
<evidence type="ECO:0000256" key="1">
    <source>
        <dbReference type="SAM" id="MobiDB-lite"/>
    </source>
</evidence>
<feature type="region of interest" description="Disordered" evidence="1">
    <location>
        <begin position="321"/>
        <end position="343"/>
    </location>
</feature>
<dbReference type="InterPro" id="IPR011990">
    <property type="entry name" value="TPR-like_helical_dom_sf"/>
</dbReference>
<gene>
    <name evidence="4" type="ORF">BZL54_35275</name>
</gene>
<dbReference type="Proteomes" id="UP000217994">
    <property type="component" value="Unassembled WGS sequence"/>
</dbReference>
<feature type="region of interest" description="Disordered" evidence="1">
    <location>
        <begin position="858"/>
        <end position="878"/>
    </location>
</feature>
<keyword evidence="2" id="KW-0812">Transmembrane</keyword>
<keyword evidence="2" id="KW-1133">Transmembrane helix</keyword>
<evidence type="ECO:0000313" key="4">
    <source>
        <dbReference type="EMBL" id="PCE21606.1"/>
    </source>
</evidence>
<name>A0A2A4EN73_9BURK</name>
<comment type="caution">
    <text evidence="4">The sequence shown here is derived from an EMBL/GenBank/DDBJ whole genome shotgun (WGS) entry which is preliminary data.</text>
</comment>
<accession>A0A2A4EN73</accession>
<dbReference type="GeneID" id="69002019"/>
<organism evidence="4 5">
    <name type="scientific">Burkholderia ubonensis subsp. mesacidophila</name>
    <dbReference type="NCBI Taxonomy" id="265293"/>
    <lineage>
        <taxon>Bacteria</taxon>
        <taxon>Pseudomonadati</taxon>
        <taxon>Pseudomonadota</taxon>
        <taxon>Betaproteobacteria</taxon>
        <taxon>Burkholderiales</taxon>
        <taxon>Burkholderiaceae</taxon>
        <taxon>Burkholderia</taxon>
        <taxon>Burkholderia cepacia complex</taxon>
    </lineage>
</organism>
<dbReference type="EMBL" id="MTZU01000129">
    <property type="protein sequence ID" value="PCE21606.1"/>
    <property type="molecule type" value="Genomic_DNA"/>
</dbReference>
<proteinExistence type="predicted"/>
<sequence>MQSDRKRLVSPLGIAGFGAAVALSLVAVFPRGTLERALLESREADTLTVAYLRAWLRADPNNAGAVEHLAREYIGEGRYDDAERLVAQLRASPDADVRARALLTDIGLAEQRLYALPEGAPERIGRIARLDALLNDALNAPWSPAELQTLAIKALSLNDGGLAARYYHRLAAREPARATYWLGKESATQLASGHYREAASAAFAASERATSKAERRSFFFTGLRALQGGNLLGDAIVAAREHVGELATDPRTLRFLISLSLSAGRPDLAADYTNQLVKLHGASKHADAAPSAAQRRAADAPRLVFAVWRWSDRPRIVRVAQAADDADDAPAPAAGKASGDEAAQSDDELAFKVYLQNSKLREAEDVARRALARDPESVAWHERLAQVATWNNRPRVALDAYMWLAKTRNDEASWQQVLRLAPALRDDRALLAAMQHELERGGAKVDRRKQLEWIDAYVAIEEGRADPGAAIRFLAMQARGALRQPVLERTAALAERTGDDALALRTWQTLEREYGPNPAYATKIAVALYGQHRYAEALAALEQAKPAANAATNAATNADAYWRLYATLGKLAGKPDVVVEGSRHLLKSGHETPSDLEQMIDALDDQPLDAGRVAEFAYRRTGELRDLRRAVYYYTRARAYERIATLLNSLTPAQAAAAERDPEYLMARSQYWRLVGEPARAVDDVRAVLRIEPDDAKAQVALIWLLNDSGTDAELRTALRTYRSRATGDTPLTAAYAAAYLRLGDARAALHFLRLNLPSHRDDVLWRLTVADALELDGQTEEAWQIRRTAWKKLHRERIDQRRPQQMTPDEYDMARVRFIALTDRFAGSDASKRLLIELLRRDAQAGAAPASKAATDLGDLSMLPPATAQSLSRRDERDSAVAREAMLAWSQSHDAYDFERDWLAWRYTERLSQPSYANAALALADDDPAKLSQMLDDPADPMPSATKIAAEARAGRIEAAQQDAAQAQNLLPDNDTMHATYVDAVMPTAQAIAPGFRYLHTGPLLFYETSIGAGVRITPTLAFAFRYVDRAQHGDASMPGVPGKDRNFEGVLRRYGTIDREALVLGRRNALRDFTTVRVEGALFEGRPLSFSYSLGRNQEATESAQLQVGGVKDNVVGAVAFQPDPHIFTRARVEYARFYGQDRSYLGHGTLITADGGYKLRIAYPDFTVRVAVTHGEYTANGTPGALLQQMAPNGVPLTSPLFVPRNFTQVALLGGFGNGLLESYSRRWRPFLEVGPLYDSNAKWGERVTAGVVGSVFGNDQLGLYITHASASANQSTPFTEVGIRYRWMY</sequence>
<dbReference type="Pfam" id="PF13429">
    <property type="entry name" value="TPR_15"/>
    <property type="match status" value="1"/>
</dbReference>
<evidence type="ECO:0000313" key="5">
    <source>
        <dbReference type="Proteomes" id="UP000217994"/>
    </source>
</evidence>
<evidence type="ECO:0000259" key="3">
    <source>
        <dbReference type="Pfam" id="PF24604"/>
    </source>
</evidence>
<dbReference type="RefSeq" id="WP_084904252.1">
    <property type="nucleotide sequence ID" value="NZ_CP020737.1"/>
</dbReference>
<protein>
    <recommendedName>
        <fullName evidence="3">PelB C-terminal domain-containing protein</fullName>
    </recommendedName>
</protein>
<feature type="domain" description="PelB C-terminal" evidence="3">
    <location>
        <begin position="989"/>
        <end position="1291"/>
    </location>
</feature>
<reference evidence="4 5" key="1">
    <citation type="submission" date="2017-01" db="EMBL/GenBank/DDBJ databases">
        <title>Whole-Genome Shotgun Sequencing of Two beta-Proteobacterial Species in Search of the Bulgecin Biosynthetic Cluster.</title>
        <authorList>
            <person name="Horsman M.E."/>
            <person name="Marous D.R."/>
            <person name="Li R."/>
            <person name="Oliver R.A."/>
            <person name="Byun B."/>
            <person name="Emrich S.J."/>
            <person name="Boggess B."/>
            <person name="Townsend C.A."/>
            <person name="Mobashery S."/>
        </authorList>
    </citation>
    <scope>NUCLEOTIDE SEQUENCE [LARGE SCALE GENOMIC DNA]</scope>
    <source>
        <strain evidence="4 5">ATCC 31433</strain>
    </source>
</reference>